<dbReference type="Proteomes" id="UP001334732">
    <property type="component" value="Chromosome"/>
</dbReference>
<evidence type="ECO:0000256" key="1">
    <source>
        <dbReference type="SAM" id="MobiDB-lite"/>
    </source>
</evidence>
<feature type="compositionally biased region" description="Basic residues" evidence="1">
    <location>
        <begin position="51"/>
        <end position="61"/>
    </location>
</feature>
<feature type="region of interest" description="Disordered" evidence="1">
    <location>
        <begin position="1"/>
        <end position="74"/>
    </location>
</feature>
<protein>
    <submittedName>
        <fullName evidence="2">Uncharacterized protein</fullName>
    </submittedName>
</protein>
<proteinExistence type="predicted"/>
<evidence type="ECO:0000313" key="2">
    <source>
        <dbReference type="EMBL" id="WRS40054.1"/>
    </source>
</evidence>
<feature type="compositionally biased region" description="Basic and acidic residues" evidence="1">
    <location>
        <begin position="64"/>
        <end position="74"/>
    </location>
</feature>
<organism evidence="2 3">
    <name type="scientific">Thiobacillus sedimenti</name>
    <dbReference type="NCBI Taxonomy" id="3110231"/>
    <lineage>
        <taxon>Bacteria</taxon>
        <taxon>Pseudomonadati</taxon>
        <taxon>Pseudomonadota</taxon>
        <taxon>Betaproteobacteria</taxon>
        <taxon>Nitrosomonadales</taxon>
        <taxon>Thiobacillaceae</taxon>
        <taxon>Thiobacillus</taxon>
    </lineage>
</organism>
<keyword evidence="3" id="KW-1185">Reference proteome</keyword>
<feature type="compositionally biased region" description="Basic and acidic residues" evidence="1">
    <location>
        <begin position="34"/>
        <end position="50"/>
    </location>
</feature>
<dbReference type="EMBL" id="CP141769">
    <property type="protein sequence ID" value="WRS40054.1"/>
    <property type="molecule type" value="Genomic_DNA"/>
</dbReference>
<reference evidence="2 3" key="1">
    <citation type="submission" date="2023-12" db="EMBL/GenBank/DDBJ databases">
        <title>Thiobacillus sedimentum sp. nov., a chemolithoautotrophic sulfur-oxidizing bacterium isolated from freshwater sediment.</title>
        <authorList>
            <person name="Luo J."/>
            <person name="Dai C."/>
        </authorList>
    </citation>
    <scope>NUCLEOTIDE SEQUENCE [LARGE SCALE GENOMIC DNA]</scope>
    <source>
        <strain evidence="2 3">SCUT-2</strain>
    </source>
</reference>
<evidence type="ECO:0000313" key="3">
    <source>
        <dbReference type="Proteomes" id="UP001334732"/>
    </source>
</evidence>
<dbReference type="RefSeq" id="WP_324780585.1">
    <property type="nucleotide sequence ID" value="NZ_CP141769.1"/>
</dbReference>
<sequence>MKARQASAHRPALEFASPVGAGTSVRPGRGRSRVKSDADEKVKKPADGVRKKAPQPRKAPSRGRYVDEYARPAC</sequence>
<gene>
    <name evidence="2" type="ORF">VA613_04085</name>
</gene>
<accession>A0ABZ1CLI0</accession>
<name>A0ABZ1CLI0_9PROT</name>